<dbReference type="GO" id="GO:0016757">
    <property type="term" value="F:glycosyltransferase activity"/>
    <property type="evidence" value="ECO:0007669"/>
    <property type="project" value="UniProtKB-KW"/>
</dbReference>
<evidence type="ECO:0000259" key="12">
    <source>
        <dbReference type="Pfam" id="PF00912"/>
    </source>
</evidence>
<keyword evidence="1" id="KW-0121">Carboxypeptidase</keyword>
<sequence>MGDSYPSRSEYQKNKKDGQRRTTIVSKLAIRTILFLMICGLLLTGIFGFTAMSYVKSAPKLNPELLGSPQSSTIYDMNNKKVMDVAGEEYRKIVPLEDIPKTVQNAFLAVEDARFWEHQGIDMKRVAGAVAANITEGFGAEGASTITQQLVKISFLTPEKTMERKVQEAYLALKLERKYSKKEILEMYLNKVYFGEGAYGVGTAAEVYFGKSVKDLTVSEAALLAGLPQRPSGYNPFEYPDLAEKRRNTVLALMQKNGWITEKERIEASSIPVKEMLTEKKRKHTYNSFTDRVIEELKEKGFDEDALYTQGLKIYTTLDPKAQKLTEKVLKTDEYINYPDDQFRAGVVLLDTQTGEVRAIGGSREKEESVQRGFNYATHIKRQPGSTAKPIMAYGPVIEKLKWSTYEQIKDEPIELNGKVFKNWNNKFHGNVSMRTALQWSYNIPAIKAMQAAGEKEAQHFAAALGLHLDEVFPSYAIGGFEYGVSPLELAGAYAAFGNNGVFHEPHTVRKIVYPNGKEKNLQPEPVQAMSDYTAYMITDMLKTVVRSGTGEMANIPGLPVAGKTGTNELPDHIHGNGVTDAWFAGYTTRYTAAVWTGYDEITQDSFVQMKDSHNAKLIFKAVMSEMSKGKETPDFKMPSSVEKVTVGNQVELFVKGTKPIKPAISDNPKKTEEKEPVIKDKDEEAGEEDDKEEEEKQEPVKEPVKDSEKKSEKAPEKKPADGNRGDQQTPENPQPKPNNPPKESPVQKDPKPPADKEVPPGNPGNDQGGQGNNKAPVPEPPPATGGEGRKEQGNEGQKSQPQKESPNQG</sequence>
<dbReference type="InterPro" id="IPR012338">
    <property type="entry name" value="Beta-lactam/transpept-like"/>
</dbReference>
<protein>
    <submittedName>
        <fullName evidence="13">Transglycosylase domain-containing protein</fullName>
        <ecNumber evidence="13">2.4.-.-</ecNumber>
    </submittedName>
</protein>
<evidence type="ECO:0000256" key="4">
    <source>
        <dbReference type="ARBA" id="ARBA00022679"/>
    </source>
</evidence>
<dbReference type="EMBL" id="JBHUEO010000062">
    <property type="protein sequence ID" value="MFD1708180.1"/>
    <property type="molecule type" value="Genomic_DNA"/>
</dbReference>
<evidence type="ECO:0000256" key="6">
    <source>
        <dbReference type="ARBA" id="ARBA00023268"/>
    </source>
</evidence>
<keyword evidence="10" id="KW-0812">Transmembrane</keyword>
<reference evidence="14" key="1">
    <citation type="journal article" date="2019" name="Int. J. Syst. Evol. Microbiol.">
        <title>The Global Catalogue of Microorganisms (GCM) 10K type strain sequencing project: providing services to taxonomists for standard genome sequencing and annotation.</title>
        <authorList>
            <consortium name="The Broad Institute Genomics Platform"/>
            <consortium name="The Broad Institute Genome Sequencing Center for Infectious Disease"/>
            <person name="Wu L."/>
            <person name="Ma J."/>
        </authorList>
    </citation>
    <scope>NUCLEOTIDE SEQUENCE [LARGE SCALE GENOMIC DNA]</scope>
    <source>
        <strain evidence="14">CGMCC 1.12295</strain>
    </source>
</reference>
<dbReference type="PANTHER" id="PTHR32282:SF29">
    <property type="entry name" value="PENICILLIN-BINDING PROTEIN 1A"/>
    <property type="match status" value="1"/>
</dbReference>
<evidence type="ECO:0000256" key="7">
    <source>
        <dbReference type="ARBA" id="ARBA00034000"/>
    </source>
</evidence>
<dbReference type="EC" id="2.4.-.-" evidence="13"/>
<dbReference type="PANTHER" id="PTHR32282">
    <property type="entry name" value="BINDING PROTEIN TRANSPEPTIDASE, PUTATIVE-RELATED"/>
    <property type="match status" value="1"/>
</dbReference>
<keyword evidence="4 13" id="KW-0808">Transferase</keyword>
<feature type="compositionally biased region" description="Pro residues" evidence="9">
    <location>
        <begin position="733"/>
        <end position="744"/>
    </location>
</feature>
<dbReference type="InterPro" id="IPR001264">
    <property type="entry name" value="Glyco_trans_51"/>
</dbReference>
<dbReference type="InterPro" id="IPR050396">
    <property type="entry name" value="Glycosyltr_51/Transpeptidase"/>
</dbReference>
<dbReference type="InterPro" id="IPR036950">
    <property type="entry name" value="PBP_transglycosylase"/>
</dbReference>
<feature type="compositionally biased region" description="Basic and acidic residues" evidence="9">
    <location>
        <begin position="668"/>
        <end position="683"/>
    </location>
</feature>
<dbReference type="InterPro" id="IPR001460">
    <property type="entry name" value="PCN-bd_Tpept"/>
</dbReference>
<organism evidence="13 14">
    <name type="scientific">Siminovitchia sediminis</name>
    <dbReference type="NCBI Taxonomy" id="1274353"/>
    <lineage>
        <taxon>Bacteria</taxon>
        <taxon>Bacillati</taxon>
        <taxon>Bacillota</taxon>
        <taxon>Bacilli</taxon>
        <taxon>Bacillales</taxon>
        <taxon>Bacillaceae</taxon>
        <taxon>Siminovitchia</taxon>
    </lineage>
</organism>
<gene>
    <name evidence="13" type="ORF">ACFSCZ_15780</name>
</gene>
<dbReference type="Gene3D" id="1.10.3810.10">
    <property type="entry name" value="Biosynthetic peptidoglycan transglycosylase-like"/>
    <property type="match status" value="1"/>
</dbReference>
<keyword evidence="2" id="KW-0645">Protease</keyword>
<keyword evidence="3 13" id="KW-0328">Glycosyltransferase</keyword>
<keyword evidence="10" id="KW-1133">Transmembrane helix</keyword>
<dbReference type="RefSeq" id="WP_380775184.1">
    <property type="nucleotide sequence ID" value="NZ_JBHUEO010000062.1"/>
</dbReference>
<keyword evidence="10" id="KW-0472">Membrane</keyword>
<feature type="domain" description="Glycosyl transferase family 51" evidence="12">
    <location>
        <begin position="83"/>
        <end position="255"/>
    </location>
</feature>
<dbReference type="Pfam" id="PF00905">
    <property type="entry name" value="Transpeptidase"/>
    <property type="match status" value="1"/>
</dbReference>
<feature type="compositionally biased region" description="Basic and acidic residues" evidence="9">
    <location>
        <begin position="698"/>
        <end position="725"/>
    </location>
</feature>
<comment type="catalytic activity">
    <reaction evidence="7">
        <text>Preferential cleavage: (Ac)2-L-Lys-D-Ala-|-D-Ala. Also transpeptidation of peptidyl-alanyl moieties that are N-acyl substituents of D-alanine.</text>
        <dbReference type="EC" id="3.4.16.4"/>
    </reaction>
</comment>
<evidence type="ECO:0000256" key="9">
    <source>
        <dbReference type="SAM" id="MobiDB-lite"/>
    </source>
</evidence>
<name>A0ABW4KJL6_9BACI</name>
<dbReference type="Pfam" id="PF00912">
    <property type="entry name" value="Transgly"/>
    <property type="match status" value="1"/>
</dbReference>
<feature type="region of interest" description="Disordered" evidence="9">
    <location>
        <begin position="660"/>
        <end position="810"/>
    </location>
</feature>
<evidence type="ECO:0000256" key="10">
    <source>
        <dbReference type="SAM" id="Phobius"/>
    </source>
</evidence>
<evidence type="ECO:0000256" key="3">
    <source>
        <dbReference type="ARBA" id="ARBA00022676"/>
    </source>
</evidence>
<evidence type="ECO:0000256" key="1">
    <source>
        <dbReference type="ARBA" id="ARBA00022645"/>
    </source>
</evidence>
<feature type="compositionally biased region" description="Acidic residues" evidence="9">
    <location>
        <begin position="684"/>
        <end position="697"/>
    </location>
</feature>
<comment type="caution">
    <text evidence="13">The sequence shown here is derived from an EMBL/GenBank/DDBJ whole genome shotgun (WGS) entry which is preliminary data.</text>
</comment>
<comment type="catalytic activity">
    <reaction evidence="8">
        <text>[GlcNAc-(1-&gt;4)-Mur2Ac(oyl-L-Ala-gamma-D-Glu-L-Lys-D-Ala-D-Ala)](n)-di-trans,octa-cis-undecaprenyl diphosphate + beta-D-GlcNAc-(1-&gt;4)-Mur2Ac(oyl-L-Ala-gamma-D-Glu-L-Lys-D-Ala-D-Ala)-di-trans,octa-cis-undecaprenyl diphosphate = [GlcNAc-(1-&gt;4)-Mur2Ac(oyl-L-Ala-gamma-D-Glu-L-Lys-D-Ala-D-Ala)](n+1)-di-trans,octa-cis-undecaprenyl diphosphate + di-trans,octa-cis-undecaprenyl diphosphate + H(+)</text>
        <dbReference type="Rhea" id="RHEA:23708"/>
        <dbReference type="Rhea" id="RHEA-COMP:9602"/>
        <dbReference type="Rhea" id="RHEA-COMP:9603"/>
        <dbReference type="ChEBI" id="CHEBI:15378"/>
        <dbReference type="ChEBI" id="CHEBI:58405"/>
        <dbReference type="ChEBI" id="CHEBI:60033"/>
        <dbReference type="ChEBI" id="CHEBI:78435"/>
        <dbReference type="EC" id="2.4.99.28"/>
    </reaction>
</comment>
<dbReference type="Gene3D" id="3.40.710.10">
    <property type="entry name" value="DD-peptidase/beta-lactamase superfamily"/>
    <property type="match status" value="1"/>
</dbReference>
<evidence type="ECO:0000259" key="11">
    <source>
        <dbReference type="Pfam" id="PF00905"/>
    </source>
</evidence>
<evidence type="ECO:0000256" key="2">
    <source>
        <dbReference type="ARBA" id="ARBA00022670"/>
    </source>
</evidence>
<keyword evidence="5" id="KW-0378">Hydrolase</keyword>
<proteinExistence type="predicted"/>
<feature type="domain" description="Penicillin-binding protein transpeptidase" evidence="11">
    <location>
        <begin position="346"/>
        <end position="624"/>
    </location>
</feature>
<feature type="compositionally biased region" description="Polar residues" evidence="9">
    <location>
        <begin position="795"/>
        <end position="810"/>
    </location>
</feature>
<dbReference type="SUPFAM" id="SSF53955">
    <property type="entry name" value="Lysozyme-like"/>
    <property type="match status" value="1"/>
</dbReference>
<evidence type="ECO:0000256" key="8">
    <source>
        <dbReference type="ARBA" id="ARBA00049902"/>
    </source>
</evidence>
<accession>A0ABW4KJL6</accession>
<keyword evidence="6" id="KW-0511">Multifunctional enzyme</keyword>
<feature type="transmembrane region" description="Helical" evidence="10">
    <location>
        <begin position="28"/>
        <end position="55"/>
    </location>
</feature>
<dbReference type="Proteomes" id="UP001597301">
    <property type="component" value="Unassembled WGS sequence"/>
</dbReference>
<keyword evidence="14" id="KW-1185">Reference proteome</keyword>
<evidence type="ECO:0000313" key="13">
    <source>
        <dbReference type="EMBL" id="MFD1708180.1"/>
    </source>
</evidence>
<evidence type="ECO:0000313" key="14">
    <source>
        <dbReference type="Proteomes" id="UP001597301"/>
    </source>
</evidence>
<evidence type="ECO:0000256" key="5">
    <source>
        <dbReference type="ARBA" id="ARBA00022801"/>
    </source>
</evidence>
<dbReference type="SUPFAM" id="SSF56601">
    <property type="entry name" value="beta-lactamase/transpeptidase-like"/>
    <property type="match status" value="1"/>
</dbReference>
<dbReference type="InterPro" id="IPR023346">
    <property type="entry name" value="Lysozyme-like_dom_sf"/>
</dbReference>
<feature type="compositionally biased region" description="Basic and acidic residues" evidence="9">
    <location>
        <begin position="746"/>
        <end position="759"/>
    </location>
</feature>
<dbReference type="NCBIfam" id="TIGR02074">
    <property type="entry name" value="PBP_1a_fam"/>
    <property type="match status" value="1"/>
</dbReference>